<name>A0A1Z4C1M4_9GAMM</name>
<evidence type="ECO:0000313" key="2">
    <source>
        <dbReference type="EMBL" id="ASF47415.1"/>
    </source>
</evidence>
<proteinExistence type="predicted"/>
<gene>
    <name evidence="2" type="ORF">CEK71_15855</name>
</gene>
<evidence type="ECO:0000256" key="1">
    <source>
        <dbReference type="SAM" id="Phobius"/>
    </source>
</evidence>
<dbReference type="Proteomes" id="UP000197019">
    <property type="component" value="Chromosome"/>
</dbReference>
<evidence type="ECO:0000313" key="3">
    <source>
        <dbReference type="Proteomes" id="UP000197019"/>
    </source>
</evidence>
<protein>
    <submittedName>
        <fullName evidence="2">Uncharacterized protein</fullName>
    </submittedName>
</protein>
<feature type="transmembrane region" description="Helical" evidence="1">
    <location>
        <begin position="35"/>
        <end position="53"/>
    </location>
</feature>
<keyword evidence="1" id="KW-0812">Transmembrane</keyword>
<dbReference type="EMBL" id="CP022129">
    <property type="protein sequence ID" value="ASF47415.1"/>
    <property type="molecule type" value="Genomic_DNA"/>
</dbReference>
<keyword evidence="1" id="KW-1133">Transmembrane helix</keyword>
<dbReference type="KEGG" id="mpsy:CEK71_15855"/>
<sequence>MAINNVDTVAAFIRYTLLRNHTVNTVIKQCYLTHWLWQIAYYIAWILLAKMPAKCFNRR</sequence>
<dbReference type="AlphaFoldDB" id="A0A1Z4C1M4"/>
<keyword evidence="3" id="KW-1185">Reference proteome</keyword>
<organism evidence="2 3">
    <name type="scientific">Methylovulum psychrotolerans</name>
    <dbReference type="NCBI Taxonomy" id="1704499"/>
    <lineage>
        <taxon>Bacteria</taxon>
        <taxon>Pseudomonadati</taxon>
        <taxon>Pseudomonadota</taxon>
        <taxon>Gammaproteobacteria</taxon>
        <taxon>Methylococcales</taxon>
        <taxon>Methylococcaceae</taxon>
        <taxon>Methylovulum</taxon>
    </lineage>
</organism>
<reference evidence="2 3" key="1">
    <citation type="submission" date="2017-06" db="EMBL/GenBank/DDBJ databases">
        <title>Genome Sequencing of the methanotroph Methylovulum psychrotolerants str. HV10-M2 isolated from a high-altitude environment.</title>
        <authorList>
            <person name="Mateos-Rivera A."/>
        </authorList>
    </citation>
    <scope>NUCLEOTIDE SEQUENCE [LARGE SCALE GENOMIC DNA]</scope>
    <source>
        <strain evidence="2 3">HV10_M2</strain>
    </source>
</reference>
<accession>A0A1Z4C1M4</accession>
<keyword evidence="1" id="KW-0472">Membrane</keyword>